<dbReference type="NCBIfam" id="TIGR02883">
    <property type="entry name" value="spore_cwlD"/>
    <property type="match status" value="1"/>
</dbReference>
<dbReference type="SUPFAM" id="SSF53187">
    <property type="entry name" value="Zn-dependent exopeptidases"/>
    <property type="match status" value="1"/>
</dbReference>
<proteinExistence type="predicted"/>
<dbReference type="CDD" id="cd02696">
    <property type="entry name" value="MurNAc-LAA"/>
    <property type="match status" value="1"/>
</dbReference>
<dbReference type="InterPro" id="IPR002508">
    <property type="entry name" value="MurNAc-LAA_cat"/>
</dbReference>
<dbReference type="AlphaFoldDB" id="A0A845DZL8"/>
<dbReference type="PANTHER" id="PTHR30404">
    <property type="entry name" value="N-ACETYLMURAMOYL-L-ALANINE AMIDASE"/>
    <property type="match status" value="1"/>
</dbReference>
<evidence type="ECO:0000313" key="4">
    <source>
        <dbReference type="Proteomes" id="UP000460949"/>
    </source>
</evidence>
<dbReference type="Proteomes" id="UP000460949">
    <property type="component" value="Unassembled WGS sequence"/>
</dbReference>
<feature type="domain" description="MurNAc-LAA" evidence="2">
    <location>
        <begin position="117"/>
        <end position="228"/>
    </location>
</feature>
<dbReference type="RefSeq" id="WP_160839817.1">
    <property type="nucleotide sequence ID" value="NZ_WMET01000008.1"/>
</dbReference>
<dbReference type="EMBL" id="WMET01000008">
    <property type="protein sequence ID" value="MYL21875.1"/>
    <property type="molecule type" value="Genomic_DNA"/>
</dbReference>
<comment type="caution">
    <text evidence="3">The sequence shown here is derived from an EMBL/GenBank/DDBJ whole genome shotgun (WGS) entry which is preliminary data.</text>
</comment>
<reference evidence="3 4" key="1">
    <citation type="submission" date="2019-11" db="EMBL/GenBank/DDBJ databases">
        <title>Genome sequences of 17 halophilic strains isolated from different environments.</title>
        <authorList>
            <person name="Furrow R.E."/>
        </authorList>
    </citation>
    <scope>NUCLEOTIDE SEQUENCE [LARGE SCALE GENOMIC DNA]</scope>
    <source>
        <strain evidence="3 4">22511_23_Filter</strain>
    </source>
</reference>
<dbReference type="SMART" id="SM00646">
    <property type="entry name" value="Ami_3"/>
    <property type="match status" value="1"/>
</dbReference>
<evidence type="ECO:0000259" key="2">
    <source>
        <dbReference type="SMART" id="SM00646"/>
    </source>
</evidence>
<dbReference type="OrthoDB" id="9806267at2"/>
<organism evidence="3 4">
    <name type="scientific">Halobacillus litoralis</name>
    <dbReference type="NCBI Taxonomy" id="45668"/>
    <lineage>
        <taxon>Bacteria</taxon>
        <taxon>Bacillati</taxon>
        <taxon>Bacillota</taxon>
        <taxon>Bacilli</taxon>
        <taxon>Bacillales</taxon>
        <taxon>Bacillaceae</taxon>
        <taxon>Halobacillus</taxon>
    </lineage>
</organism>
<dbReference type="Pfam" id="PF01520">
    <property type="entry name" value="Amidase_3"/>
    <property type="match status" value="1"/>
</dbReference>
<protein>
    <submittedName>
        <fullName evidence="3">N-acetylmuramoyl-L-alanine amidase CwlD</fullName>
        <ecNumber evidence="3">3.5.1.28</ecNumber>
    </submittedName>
</protein>
<dbReference type="GO" id="GO:0009253">
    <property type="term" value="P:peptidoglycan catabolic process"/>
    <property type="evidence" value="ECO:0007669"/>
    <property type="project" value="InterPro"/>
</dbReference>
<dbReference type="EC" id="3.5.1.28" evidence="3"/>
<evidence type="ECO:0000256" key="1">
    <source>
        <dbReference type="ARBA" id="ARBA00022801"/>
    </source>
</evidence>
<accession>A0A845DZL8</accession>
<gene>
    <name evidence="3" type="primary">cwlD</name>
    <name evidence="3" type="ORF">GLW04_18520</name>
</gene>
<evidence type="ECO:0000313" key="3">
    <source>
        <dbReference type="EMBL" id="MYL21875.1"/>
    </source>
</evidence>
<dbReference type="InterPro" id="IPR050695">
    <property type="entry name" value="N-acetylmuramoyl_amidase_3"/>
</dbReference>
<dbReference type="GO" id="GO:0008745">
    <property type="term" value="F:N-acetylmuramoyl-L-alanine amidase activity"/>
    <property type="evidence" value="ECO:0007669"/>
    <property type="project" value="UniProtKB-EC"/>
</dbReference>
<dbReference type="Gene3D" id="3.40.630.40">
    <property type="entry name" value="Zn-dependent exopeptidases"/>
    <property type="match status" value="1"/>
</dbReference>
<sequence length="242" mass="27040">MSRRLKTFFWLAGVIVLVCMVSYPIQEVKDAWTVWSSPLSGKVIVLDPGHGGPDGGAIGGDGTEEKVITLKMAEYLQDYLQQAGALVYMTRYEDADLASEGTSGLSRRKSEDISNRVKFIEEKEADLYLSLHLNAIPSGKWSGAQTFYYPESEESEYLAKFIQAEIQTNMGNTKREALGLSNIYILKHAEAPGALVEAGFLSNDRERELLKSEDYQRQMAASIYQGVLRYVTEREFPDENGS</sequence>
<dbReference type="InterPro" id="IPR014234">
    <property type="entry name" value="Spore_CwlD"/>
</dbReference>
<name>A0A845DZL8_9BACI</name>
<keyword evidence="1 3" id="KW-0378">Hydrolase</keyword>
<dbReference type="GO" id="GO:0030288">
    <property type="term" value="C:outer membrane-bounded periplasmic space"/>
    <property type="evidence" value="ECO:0007669"/>
    <property type="project" value="TreeGrafter"/>
</dbReference>
<dbReference type="PANTHER" id="PTHR30404:SF0">
    <property type="entry name" value="N-ACETYLMURAMOYL-L-ALANINE AMIDASE AMIC"/>
    <property type="match status" value="1"/>
</dbReference>